<dbReference type="Proteomes" id="UP000016930">
    <property type="component" value="Unassembled WGS sequence"/>
</dbReference>
<proteinExistence type="predicted"/>
<evidence type="ECO:0000313" key="1">
    <source>
        <dbReference type="EMBL" id="EMD38600.1"/>
    </source>
</evidence>
<dbReference type="AlphaFoldDB" id="M2R247"/>
<dbReference type="OrthoDB" id="3218552at2759"/>
<evidence type="ECO:0000313" key="2">
    <source>
        <dbReference type="Proteomes" id="UP000016930"/>
    </source>
</evidence>
<accession>M2R247</accession>
<dbReference type="EMBL" id="KB445795">
    <property type="protein sequence ID" value="EMD38600.1"/>
    <property type="molecule type" value="Genomic_DNA"/>
</dbReference>
<sequence length="185" mass="20829">MPWPDKVLRQFQAVPPNPLQSDFHGPYNKLLNTLFPPDTDFTVVPQYLQPVSSRVSDFIVSFEVFLQNRPVFILELKPPTHLTFISTRHAADRQIRERLSDLAGQCPIPMLHAVSAMGTRLCFYSLDTTDPNANILPLAIQRHPTRVSDTAPAERWDCDVLDAQGEARLLAVVEEIKQACAQLIA</sequence>
<organism evidence="1 2">
    <name type="scientific">Ceriporiopsis subvermispora (strain B)</name>
    <name type="common">White-rot fungus</name>
    <name type="synonym">Gelatoporia subvermispora</name>
    <dbReference type="NCBI Taxonomy" id="914234"/>
    <lineage>
        <taxon>Eukaryota</taxon>
        <taxon>Fungi</taxon>
        <taxon>Dikarya</taxon>
        <taxon>Basidiomycota</taxon>
        <taxon>Agaricomycotina</taxon>
        <taxon>Agaricomycetes</taxon>
        <taxon>Polyporales</taxon>
        <taxon>Gelatoporiaceae</taxon>
        <taxon>Gelatoporia</taxon>
    </lineage>
</organism>
<dbReference type="HOGENOM" id="CLU_085786_3_0_1"/>
<protein>
    <submittedName>
        <fullName evidence="1">Uncharacterized protein</fullName>
    </submittedName>
</protein>
<keyword evidence="2" id="KW-1185">Reference proteome</keyword>
<name>M2R247_CERS8</name>
<reference evidence="1 2" key="1">
    <citation type="journal article" date="2012" name="Proc. Natl. Acad. Sci. U.S.A.">
        <title>Comparative genomics of Ceriporiopsis subvermispora and Phanerochaete chrysosporium provide insight into selective ligninolysis.</title>
        <authorList>
            <person name="Fernandez-Fueyo E."/>
            <person name="Ruiz-Duenas F.J."/>
            <person name="Ferreira P."/>
            <person name="Floudas D."/>
            <person name="Hibbett D.S."/>
            <person name="Canessa P."/>
            <person name="Larrondo L.F."/>
            <person name="James T.Y."/>
            <person name="Seelenfreund D."/>
            <person name="Lobos S."/>
            <person name="Polanco R."/>
            <person name="Tello M."/>
            <person name="Honda Y."/>
            <person name="Watanabe T."/>
            <person name="Watanabe T."/>
            <person name="Ryu J.S."/>
            <person name="Kubicek C.P."/>
            <person name="Schmoll M."/>
            <person name="Gaskell J."/>
            <person name="Hammel K.E."/>
            <person name="St John F.J."/>
            <person name="Vanden Wymelenberg A."/>
            <person name="Sabat G."/>
            <person name="Splinter BonDurant S."/>
            <person name="Syed K."/>
            <person name="Yadav J.S."/>
            <person name="Doddapaneni H."/>
            <person name="Subramanian V."/>
            <person name="Lavin J.L."/>
            <person name="Oguiza J.A."/>
            <person name="Perez G."/>
            <person name="Pisabarro A.G."/>
            <person name="Ramirez L."/>
            <person name="Santoyo F."/>
            <person name="Master E."/>
            <person name="Coutinho P.M."/>
            <person name="Henrissat B."/>
            <person name="Lombard V."/>
            <person name="Magnuson J.K."/>
            <person name="Kuees U."/>
            <person name="Hori C."/>
            <person name="Igarashi K."/>
            <person name="Samejima M."/>
            <person name="Held B.W."/>
            <person name="Barry K.W."/>
            <person name="LaButti K.M."/>
            <person name="Lapidus A."/>
            <person name="Lindquist E.A."/>
            <person name="Lucas S.M."/>
            <person name="Riley R."/>
            <person name="Salamov A.A."/>
            <person name="Hoffmeister D."/>
            <person name="Schwenk D."/>
            <person name="Hadar Y."/>
            <person name="Yarden O."/>
            <person name="de Vries R.P."/>
            <person name="Wiebenga A."/>
            <person name="Stenlid J."/>
            <person name="Eastwood D."/>
            <person name="Grigoriev I.V."/>
            <person name="Berka R.M."/>
            <person name="Blanchette R.A."/>
            <person name="Kersten P."/>
            <person name="Martinez A.T."/>
            <person name="Vicuna R."/>
            <person name="Cullen D."/>
        </authorList>
    </citation>
    <scope>NUCLEOTIDE SEQUENCE [LARGE SCALE GENOMIC DNA]</scope>
    <source>
        <strain evidence="1 2">B</strain>
    </source>
</reference>
<gene>
    <name evidence="1" type="ORF">CERSUDRAFT_49068</name>
</gene>
<dbReference type="STRING" id="914234.M2R247"/>